<dbReference type="OrthoDB" id="2014201at2759"/>
<evidence type="ECO:0000313" key="2">
    <source>
        <dbReference type="EMBL" id="KAF4629827.1"/>
    </source>
</evidence>
<keyword evidence="1" id="KW-0812">Transmembrane</keyword>
<dbReference type="AlphaFoldDB" id="A0A8H4RKG2"/>
<organism evidence="2 3">
    <name type="scientific">Cudoniella acicularis</name>
    <dbReference type="NCBI Taxonomy" id="354080"/>
    <lineage>
        <taxon>Eukaryota</taxon>
        <taxon>Fungi</taxon>
        <taxon>Dikarya</taxon>
        <taxon>Ascomycota</taxon>
        <taxon>Pezizomycotina</taxon>
        <taxon>Leotiomycetes</taxon>
        <taxon>Helotiales</taxon>
        <taxon>Tricladiaceae</taxon>
        <taxon>Cudoniella</taxon>
    </lineage>
</organism>
<gene>
    <name evidence="2" type="ORF">G7Y89_g8312</name>
</gene>
<dbReference type="InterPro" id="IPR029044">
    <property type="entry name" value="Nucleotide-diphossugar_trans"/>
</dbReference>
<keyword evidence="3" id="KW-1185">Reference proteome</keyword>
<sequence>MPSLQKRKIGTFPGQKYEDSHVPSFLENSPFLPISNGDVEAGLWESESHPSRPTLRQILRSKRLRHVLLCALIFALLLLLRGWVSRNQILGKIGLNGPRCVYNSPPVIPPDLREVDTTSVDWGKFAYTTYATNVEYLCNAVMIFESLSKLGSRASRLMIYDEKWSVEGSGKEGELLRRARDQYAVKLAPVRLLHKDLNIQIWQDSYTKLLAFNQTQFSRLLVLDSDATVLQPMDELFLLPSHSPLIAPRAYWLPTPLLSSHIMLLTPSHQTFSLVQKEIKKAGDGIYDMEIVNRVFGGECKVLPHREYALLTGEFRRKEKEHGAYIGEMEEWDPEREVKRAKYVHFSDHPLPKPWEVMTEKEMWRHILPQRKISQNTIGTRCYGSRFETTQLGTINVSIRYISGQWPFRRPSRTVPPAGSPGYQDEAERDHYYRKYPDEWYSSMINGDKALNTMFSPQKLLNSTLVLAILVFLNLATASPLAAQEAASSPQAAKGLTKRNAACSLHLHYRSDENIMNLNVLAPEGARSAAYSLHLHYRPGGRIIDLKVFAPEGAGALPSLSVTNGTTTCIVAIPVPMALKLKRHREDRIPIFVVPSPPIQTFPSKVQKTLEGIL</sequence>
<dbReference type="PANTHER" id="PTHR11183">
    <property type="entry name" value="GLYCOGENIN SUBFAMILY MEMBER"/>
    <property type="match status" value="1"/>
</dbReference>
<accession>A0A8H4RKG2</accession>
<dbReference type="Gene3D" id="3.90.550.10">
    <property type="entry name" value="Spore Coat Polysaccharide Biosynthesis Protein SpsA, Chain A"/>
    <property type="match status" value="1"/>
</dbReference>
<evidence type="ECO:0000313" key="3">
    <source>
        <dbReference type="Proteomes" id="UP000566819"/>
    </source>
</evidence>
<proteinExistence type="predicted"/>
<reference evidence="2 3" key="1">
    <citation type="submission" date="2020-03" db="EMBL/GenBank/DDBJ databases">
        <title>Draft Genome Sequence of Cudoniella acicularis.</title>
        <authorList>
            <person name="Buettner E."/>
            <person name="Kellner H."/>
        </authorList>
    </citation>
    <scope>NUCLEOTIDE SEQUENCE [LARGE SCALE GENOMIC DNA]</scope>
    <source>
        <strain evidence="2 3">DSM 108380</strain>
    </source>
</reference>
<dbReference type="InterPro" id="IPR050587">
    <property type="entry name" value="GNT1/Glycosyltrans_8"/>
</dbReference>
<evidence type="ECO:0008006" key="4">
    <source>
        <dbReference type="Google" id="ProtNLM"/>
    </source>
</evidence>
<name>A0A8H4RKG2_9HELO</name>
<keyword evidence="1" id="KW-1133">Transmembrane helix</keyword>
<keyword evidence="1" id="KW-0472">Membrane</keyword>
<dbReference type="Proteomes" id="UP000566819">
    <property type="component" value="Unassembled WGS sequence"/>
</dbReference>
<protein>
    <recommendedName>
        <fullName evidence="4">Glycosyltransferase family 8 protein</fullName>
    </recommendedName>
</protein>
<dbReference type="SUPFAM" id="SSF53448">
    <property type="entry name" value="Nucleotide-diphospho-sugar transferases"/>
    <property type="match status" value="1"/>
</dbReference>
<feature type="transmembrane region" description="Helical" evidence="1">
    <location>
        <begin position="66"/>
        <end position="84"/>
    </location>
</feature>
<dbReference type="EMBL" id="JAAMPI010000621">
    <property type="protein sequence ID" value="KAF4629827.1"/>
    <property type="molecule type" value="Genomic_DNA"/>
</dbReference>
<evidence type="ECO:0000256" key="1">
    <source>
        <dbReference type="SAM" id="Phobius"/>
    </source>
</evidence>
<comment type="caution">
    <text evidence="2">The sequence shown here is derived from an EMBL/GenBank/DDBJ whole genome shotgun (WGS) entry which is preliminary data.</text>
</comment>